<evidence type="ECO:0000313" key="3">
    <source>
        <dbReference type="EMBL" id="KAF6824962.1"/>
    </source>
</evidence>
<accession>A0A8H6K566</accession>
<dbReference type="InterPro" id="IPR027417">
    <property type="entry name" value="P-loop_NTPase"/>
</dbReference>
<dbReference type="InterPro" id="IPR056884">
    <property type="entry name" value="NPHP3-like_N"/>
</dbReference>
<comment type="caution">
    <text evidence="3">The sequence shown here is derived from an EMBL/GenBank/DDBJ whole genome shotgun (WGS) entry which is preliminary data.</text>
</comment>
<dbReference type="GO" id="GO:0003824">
    <property type="term" value="F:catalytic activity"/>
    <property type="evidence" value="ECO:0007669"/>
    <property type="project" value="InterPro"/>
</dbReference>
<evidence type="ECO:0000256" key="1">
    <source>
        <dbReference type="ARBA" id="ARBA00022737"/>
    </source>
</evidence>
<dbReference type="Gene3D" id="3.40.50.300">
    <property type="entry name" value="P-loop containing nucleotide triphosphate hydrolases"/>
    <property type="match status" value="1"/>
</dbReference>
<dbReference type="InterPro" id="IPR053137">
    <property type="entry name" value="NLR-like"/>
</dbReference>
<evidence type="ECO:0000259" key="2">
    <source>
        <dbReference type="PROSITE" id="PS50837"/>
    </source>
</evidence>
<sequence>MRDATIRDKLAAERGVLCFEMEAAGLMNHFPCLVIRGICDYSDSHKNKGWQGYAAMTAAAYAKALVCRVQQTSLAKEKRISEVISLTTLVENVDEKVSGLKHHADLDVLNTLSIAEGAQHHDYHNQHEPRCHPGTRVDLLRGIQDWAEDRDDRRIYWLSGMAGTGKSTISRTLAETFAGLGILGGSFFFKHGEADRSRGALLFTTLAIQLSRHRPELQPFMIDAIKQTDNISSRSIAEQFEQLVLRPLESLERESNEASSSILIVDALDECSADTDVLTFAHLLSNLARSKSARIKVFVTSRPELAIQYAFDPIEGRYQEIILQEVTQKVIAQDIRTFLADELGRIKDEWNSRHRKDPSRRIAPEWPSQEQFETLARLSEPLFIFAATSCRFLRDHAFGNPEEQLGKLIKTADSGIHGRLAQTYLPALRQFGANGPGPERKKLLKRCRQVVGTILLLEEPLPSTSIARLIWVEEADVYQVLSLLRSVIDVPEMPAAPVRIFHLSFRDFLFSEEAECFAIDIKKTHRKIALHCIKLLSDREPLGFNMCRLHPQDDRSTVAKQTIQGRFPPHVKYACIHWIHHAERAQLQLQGNGKAHRFLGTHLLHWLEGLSLLGEASAAAALSNKLVSLVKVRPGPSQSNASCWLVF</sequence>
<dbReference type="Proteomes" id="UP000654918">
    <property type="component" value="Unassembled WGS sequence"/>
</dbReference>
<dbReference type="Gene3D" id="3.40.50.1580">
    <property type="entry name" value="Nucleoside phosphorylase domain"/>
    <property type="match status" value="1"/>
</dbReference>
<evidence type="ECO:0000313" key="4">
    <source>
        <dbReference type="Proteomes" id="UP000654918"/>
    </source>
</evidence>
<protein>
    <submittedName>
        <fullName evidence="3">G-protein beta WD-40 repeats containing</fullName>
    </submittedName>
</protein>
<dbReference type="InterPro" id="IPR007111">
    <property type="entry name" value="NACHT_NTPase"/>
</dbReference>
<gene>
    <name evidence="3" type="ORF">CPLU01_10562</name>
</gene>
<name>A0A8H6K566_9PEZI</name>
<dbReference type="InterPro" id="IPR035994">
    <property type="entry name" value="Nucleoside_phosphorylase_sf"/>
</dbReference>
<dbReference type="SUPFAM" id="SSF52540">
    <property type="entry name" value="P-loop containing nucleoside triphosphate hydrolases"/>
    <property type="match status" value="1"/>
</dbReference>
<keyword evidence="4" id="KW-1185">Reference proteome</keyword>
<dbReference type="GO" id="GO:0009116">
    <property type="term" value="P:nucleoside metabolic process"/>
    <property type="evidence" value="ECO:0007669"/>
    <property type="project" value="InterPro"/>
</dbReference>
<dbReference type="PROSITE" id="PS50837">
    <property type="entry name" value="NACHT"/>
    <property type="match status" value="1"/>
</dbReference>
<organism evidence="3 4">
    <name type="scientific">Colletotrichum plurivorum</name>
    <dbReference type="NCBI Taxonomy" id="2175906"/>
    <lineage>
        <taxon>Eukaryota</taxon>
        <taxon>Fungi</taxon>
        <taxon>Dikarya</taxon>
        <taxon>Ascomycota</taxon>
        <taxon>Pezizomycotina</taxon>
        <taxon>Sordariomycetes</taxon>
        <taxon>Hypocreomycetidae</taxon>
        <taxon>Glomerellales</taxon>
        <taxon>Glomerellaceae</taxon>
        <taxon>Colletotrichum</taxon>
        <taxon>Colletotrichum orchidearum species complex</taxon>
    </lineage>
</organism>
<dbReference type="AlphaFoldDB" id="A0A8H6K566"/>
<proteinExistence type="predicted"/>
<feature type="domain" description="NACHT" evidence="2">
    <location>
        <begin position="154"/>
        <end position="303"/>
    </location>
</feature>
<dbReference type="SUPFAM" id="SSF53167">
    <property type="entry name" value="Purine and uridine phosphorylases"/>
    <property type="match status" value="1"/>
</dbReference>
<dbReference type="PANTHER" id="PTHR46082:SF11">
    <property type="entry name" value="AAA+ ATPASE DOMAIN-CONTAINING PROTEIN-RELATED"/>
    <property type="match status" value="1"/>
</dbReference>
<keyword evidence="1" id="KW-0677">Repeat</keyword>
<reference evidence="3" key="1">
    <citation type="journal article" date="2020" name="Phytopathology">
        <title>Genome Sequence Resources of Colletotrichum truncatum, C. plurivorum, C. musicola, and C. sojae: Four Species Pathogenic to Soybean (Glycine max).</title>
        <authorList>
            <person name="Rogerio F."/>
            <person name="Boufleur T.R."/>
            <person name="Ciampi-Guillardi M."/>
            <person name="Sukno S.A."/>
            <person name="Thon M.R."/>
            <person name="Massola Junior N.S."/>
            <person name="Baroncelli R."/>
        </authorList>
    </citation>
    <scope>NUCLEOTIDE SEQUENCE</scope>
    <source>
        <strain evidence="3">LFN00145</strain>
    </source>
</reference>
<dbReference type="Pfam" id="PF24883">
    <property type="entry name" value="NPHP3_N"/>
    <property type="match status" value="1"/>
</dbReference>
<dbReference type="PANTHER" id="PTHR46082">
    <property type="entry name" value="ATP/GTP-BINDING PROTEIN-RELATED"/>
    <property type="match status" value="1"/>
</dbReference>
<dbReference type="EMBL" id="WIGO01000183">
    <property type="protein sequence ID" value="KAF6824962.1"/>
    <property type="molecule type" value="Genomic_DNA"/>
</dbReference>